<sequence>MNKDMLEILSKHEDKVTKYADSISDIDEKEVALIIKEIGNIHTIKDSNIKDCLKTETIGKEIFYFKEVNSTNSVAKFLAKNGTDDGAVVLSEVQLNGKGRRGKKWESPSGGVWLSIILKPKISPSKASLITLATGVVVAKTLKAMGVDAKIKWPNDILINNKKVCGILTEAHANYKSVDYVIVGIGIDTNLNLDILPPIIKEGTTSLKKELKKDIDDNEIIYTFLNEFELMYEKFQKEKFEDILNEWRLLTQTIGSYVEIKQPFGKILKGHAVGITNSGALIIESENGELTKVISGECAIKTN</sequence>
<dbReference type="EMBL" id="LWMT01000265">
    <property type="protein sequence ID" value="KZX10717.1"/>
    <property type="molecule type" value="Genomic_DNA"/>
</dbReference>
<proteinExistence type="predicted"/>
<gene>
    <name evidence="5" type="primary">birA</name>
    <name evidence="5" type="ORF">MBFIL_16290</name>
</gene>
<dbReference type="Proteomes" id="UP000077066">
    <property type="component" value="Unassembled WGS sequence"/>
</dbReference>
<name>A0A166C1Z9_9EURY</name>
<dbReference type="InterPro" id="IPR003142">
    <property type="entry name" value="BPL_C"/>
</dbReference>
<evidence type="ECO:0000259" key="4">
    <source>
        <dbReference type="PROSITE" id="PS51733"/>
    </source>
</evidence>
<dbReference type="InterPro" id="IPR004408">
    <property type="entry name" value="Biotin_CoA_COase_ligase"/>
</dbReference>
<dbReference type="CDD" id="cd16442">
    <property type="entry name" value="BPL"/>
    <property type="match status" value="1"/>
</dbReference>
<evidence type="ECO:0000256" key="1">
    <source>
        <dbReference type="ARBA" id="ARBA00022598"/>
    </source>
</evidence>
<evidence type="ECO:0000313" key="6">
    <source>
        <dbReference type="Proteomes" id="UP000077066"/>
    </source>
</evidence>
<dbReference type="Pfam" id="PF02237">
    <property type="entry name" value="BPL_C"/>
    <property type="match status" value="1"/>
</dbReference>
<dbReference type="PANTHER" id="PTHR12835:SF5">
    <property type="entry name" value="BIOTIN--PROTEIN LIGASE"/>
    <property type="match status" value="1"/>
</dbReference>
<dbReference type="InterPro" id="IPR045864">
    <property type="entry name" value="aa-tRNA-synth_II/BPL/LPL"/>
</dbReference>
<evidence type="ECO:0000256" key="2">
    <source>
        <dbReference type="ARBA" id="ARBA00022741"/>
    </source>
</evidence>
<keyword evidence="6" id="KW-1185">Reference proteome</keyword>
<dbReference type="PROSITE" id="PS51733">
    <property type="entry name" value="BPL_LPL_CATALYTIC"/>
    <property type="match status" value="1"/>
</dbReference>
<dbReference type="InterPro" id="IPR008988">
    <property type="entry name" value="Transcriptional_repressor_C"/>
</dbReference>
<dbReference type="Gene3D" id="2.30.30.100">
    <property type="match status" value="1"/>
</dbReference>
<evidence type="ECO:0000256" key="3">
    <source>
        <dbReference type="ARBA" id="ARBA00022840"/>
    </source>
</evidence>
<dbReference type="GO" id="GO:0005737">
    <property type="term" value="C:cytoplasm"/>
    <property type="evidence" value="ECO:0007669"/>
    <property type="project" value="TreeGrafter"/>
</dbReference>
<dbReference type="SUPFAM" id="SSF55681">
    <property type="entry name" value="Class II aaRS and biotin synthetases"/>
    <property type="match status" value="1"/>
</dbReference>
<reference evidence="5 6" key="1">
    <citation type="submission" date="2016-04" db="EMBL/GenBank/DDBJ databases">
        <title>Genome sequence of Methanobrevibacter filiformis DSM 11501.</title>
        <authorList>
            <person name="Poehlein A."/>
            <person name="Seedorf H."/>
            <person name="Daniel R."/>
        </authorList>
    </citation>
    <scope>NUCLEOTIDE SEQUENCE [LARGE SCALE GENOMIC DNA]</scope>
    <source>
        <strain evidence="5 6">DSM 11501</strain>
    </source>
</reference>
<evidence type="ECO:0000313" key="5">
    <source>
        <dbReference type="EMBL" id="KZX10717.1"/>
    </source>
</evidence>
<dbReference type="Pfam" id="PF03099">
    <property type="entry name" value="BPL_LplA_LipB"/>
    <property type="match status" value="1"/>
</dbReference>
<dbReference type="Gene3D" id="3.30.930.10">
    <property type="entry name" value="Bira Bifunctional Protein, Domain 2"/>
    <property type="match status" value="1"/>
</dbReference>
<dbReference type="PATRIC" id="fig|55758.3.peg.1838"/>
<accession>A0A166C1Z9</accession>
<dbReference type="EC" id="6.3.4.15" evidence="5"/>
<dbReference type="PANTHER" id="PTHR12835">
    <property type="entry name" value="BIOTIN PROTEIN LIGASE"/>
    <property type="match status" value="1"/>
</dbReference>
<dbReference type="RefSeq" id="WP_066973484.1">
    <property type="nucleotide sequence ID" value="NZ_LWMT01000265.1"/>
</dbReference>
<dbReference type="GO" id="GO:0004077">
    <property type="term" value="F:biotin--[biotin carboxyl-carrier protein] ligase activity"/>
    <property type="evidence" value="ECO:0007669"/>
    <property type="project" value="UniProtKB-EC"/>
</dbReference>
<keyword evidence="1 5" id="KW-0436">Ligase</keyword>
<keyword evidence="2" id="KW-0547">Nucleotide-binding</keyword>
<protein>
    <submittedName>
        <fullName evidence="5">Bifunctional ligase/repressor BirA</fullName>
        <ecNumber evidence="5">6.3.4.15</ecNumber>
    </submittedName>
</protein>
<keyword evidence="3" id="KW-0067">ATP-binding</keyword>
<dbReference type="NCBIfam" id="TIGR00121">
    <property type="entry name" value="birA_ligase"/>
    <property type="match status" value="1"/>
</dbReference>
<feature type="domain" description="BPL/LPL catalytic" evidence="4">
    <location>
        <begin position="47"/>
        <end position="236"/>
    </location>
</feature>
<dbReference type="STRING" id="55758.MBFIL_16290"/>
<dbReference type="AlphaFoldDB" id="A0A166C1Z9"/>
<organism evidence="5 6">
    <name type="scientific">Methanobrevibacter filiformis</name>
    <dbReference type="NCBI Taxonomy" id="55758"/>
    <lineage>
        <taxon>Archaea</taxon>
        <taxon>Methanobacteriati</taxon>
        <taxon>Methanobacteriota</taxon>
        <taxon>Methanomada group</taxon>
        <taxon>Methanobacteria</taxon>
        <taxon>Methanobacteriales</taxon>
        <taxon>Methanobacteriaceae</taxon>
        <taxon>Methanobrevibacter</taxon>
    </lineage>
</organism>
<dbReference type="GO" id="GO:0005524">
    <property type="term" value="F:ATP binding"/>
    <property type="evidence" value="ECO:0007669"/>
    <property type="project" value="UniProtKB-KW"/>
</dbReference>
<comment type="caution">
    <text evidence="5">The sequence shown here is derived from an EMBL/GenBank/DDBJ whole genome shotgun (WGS) entry which is preliminary data.</text>
</comment>
<dbReference type="InterPro" id="IPR004143">
    <property type="entry name" value="BPL_LPL_catalytic"/>
</dbReference>
<dbReference type="SUPFAM" id="SSF50037">
    <property type="entry name" value="C-terminal domain of transcriptional repressors"/>
    <property type="match status" value="1"/>
</dbReference>